<protein>
    <recommendedName>
        <fullName evidence="3">DUF3558 domain-containing protein</fullName>
    </recommendedName>
</protein>
<sequence>MVLAALVFGLAACAQGGSPSSPTQAKPAGSGNPACDLITPAIAAKVDPGLVQMGQNGKPAGSPAYQCSYMSKYEKVLALSVSLISPASAADITDAKKAPDCSVVDGIGDFACMQWTGWFRGEPGGASANTVLKAVKGKESLDLRIVATPPIAAGTPVPDGNVSARALAQAAVEAGWGNGTELRVPPAPSTGPQTSTNSPVCALVSADALKQAFGTTTQAQVLPGEGSCRYRFGALGTPGPDSLVFAIELHQGGAAALPGPLPPDGHNIQGVGDKATLIIRSEPGGPKSLRPPSDVPVTIMSLMVARGQNMAIFTAQIQISPQGPTEEQVKEQFVTLVKGIDF</sequence>
<reference evidence="1 2" key="1">
    <citation type="submission" date="2023-07" db="EMBL/GenBank/DDBJ databases">
        <title>Sorghum-associated microbial communities from plants grown in Nebraska, USA.</title>
        <authorList>
            <person name="Schachtman D."/>
        </authorList>
    </citation>
    <scope>NUCLEOTIDE SEQUENCE [LARGE SCALE GENOMIC DNA]</scope>
    <source>
        <strain evidence="1 2">DS994</strain>
    </source>
</reference>
<dbReference type="Proteomes" id="UP001226389">
    <property type="component" value="Unassembled WGS sequence"/>
</dbReference>
<evidence type="ECO:0000313" key="2">
    <source>
        <dbReference type="Proteomes" id="UP001226389"/>
    </source>
</evidence>
<gene>
    <name evidence="1" type="ORF">J2T22_002394</name>
</gene>
<dbReference type="EMBL" id="JAUSSY010000007">
    <property type="protein sequence ID" value="MDQ0119207.1"/>
    <property type="molecule type" value="Genomic_DNA"/>
</dbReference>
<accession>A0ABT9UHT7</accession>
<comment type="caution">
    <text evidence="1">The sequence shown here is derived from an EMBL/GenBank/DDBJ whole genome shotgun (WGS) entry which is preliminary data.</text>
</comment>
<organism evidence="1 2">
    <name type="scientific">Pseudarthrobacter defluvii</name>
    <dbReference type="NCBI Taxonomy" id="410837"/>
    <lineage>
        <taxon>Bacteria</taxon>
        <taxon>Bacillati</taxon>
        <taxon>Actinomycetota</taxon>
        <taxon>Actinomycetes</taxon>
        <taxon>Micrococcales</taxon>
        <taxon>Micrococcaceae</taxon>
        <taxon>Pseudarthrobacter</taxon>
    </lineage>
</organism>
<dbReference type="RefSeq" id="WP_307490638.1">
    <property type="nucleotide sequence ID" value="NZ_JAUSSY010000007.1"/>
</dbReference>
<name>A0ABT9UHT7_9MICC</name>
<evidence type="ECO:0008006" key="3">
    <source>
        <dbReference type="Google" id="ProtNLM"/>
    </source>
</evidence>
<proteinExistence type="predicted"/>
<keyword evidence="2" id="KW-1185">Reference proteome</keyword>
<evidence type="ECO:0000313" key="1">
    <source>
        <dbReference type="EMBL" id="MDQ0119207.1"/>
    </source>
</evidence>